<name>A0A7X4LN41_9VIBR</name>
<dbReference type="Pfam" id="PF01497">
    <property type="entry name" value="Peripla_BP_2"/>
    <property type="match status" value="1"/>
</dbReference>
<dbReference type="InterPro" id="IPR050902">
    <property type="entry name" value="ABC_Transporter_SBP"/>
</dbReference>
<protein>
    <submittedName>
        <fullName evidence="3">ABC transporter substrate-binding protein</fullName>
    </submittedName>
</protein>
<dbReference type="CDD" id="cd01142">
    <property type="entry name" value="TroA_e"/>
    <property type="match status" value="1"/>
</dbReference>
<keyword evidence="4" id="KW-1185">Reference proteome</keyword>
<accession>A0A7X4LN41</accession>
<dbReference type="AlphaFoldDB" id="A0A7X4LN41"/>
<dbReference type="PANTHER" id="PTHR30535:SF34">
    <property type="entry name" value="MOLYBDATE-BINDING PROTEIN MOLA"/>
    <property type="match status" value="1"/>
</dbReference>
<keyword evidence="1" id="KW-0732">Signal</keyword>
<proteinExistence type="predicted"/>
<evidence type="ECO:0000313" key="3">
    <source>
        <dbReference type="EMBL" id="MZI95027.1"/>
    </source>
</evidence>
<dbReference type="Proteomes" id="UP000462621">
    <property type="component" value="Unassembled WGS sequence"/>
</dbReference>
<evidence type="ECO:0000259" key="2">
    <source>
        <dbReference type="PROSITE" id="PS50983"/>
    </source>
</evidence>
<reference evidence="3 4" key="1">
    <citation type="submission" date="2019-10" db="EMBL/GenBank/DDBJ databases">
        <title>Vibrio sp. nov. isolated from a shrimp pond.</title>
        <authorList>
            <person name="Gomez-Gil B."/>
            <person name="Enciso-Ibarra J."/>
            <person name="Enciso-Ibarra K."/>
            <person name="Bolan-Mejia C."/>
        </authorList>
    </citation>
    <scope>NUCLEOTIDE SEQUENCE [LARGE SCALE GENOMIC DNA]</scope>
    <source>
        <strain evidence="3 4">CAIM 722</strain>
    </source>
</reference>
<organism evidence="3 4">
    <name type="scientific">Vibrio eleionomae</name>
    <dbReference type="NCBI Taxonomy" id="2653505"/>
    <lineage>
        <taxon>Bacteria</taxon>
        <taxon>Pseudomonadati</taxon>
        <taxon>Pseudomonadota</taxon>
        <taxon>Gammaproteobacteria</taxon>
        <taxon>Vibrionales</taxon>
        <taxon>Vibrionaceae</taxon>
        <taxon>Vibrio</taxon>
    </lineage>
</organism>
<feature type="chain" id="PRO_5031056486" evidence="1">
    <location>
        <begin position="25"/>
        <end position="356"/>
    </location>
</feature>
<feature type="domain" description="Fe/B12 periplasmic-binding" evidence="2">
    <location>
        <begin position="48"/>
        <end position="317"/>
    </location>
</feature>
<dbReference type="PANTHER" id="PTHR30535">
    <property type="entry name" value="VITAMIN B12-BINDING PROTEIN"/>
    <property type="match status" value="1"/>
</dbReference>
<evidence type="ECO:0000256" key="1">
    <source>
        <dbReference type="SAM" id="SignalP"/>
    </source>
</evidence>
<dbReference type="InterPro" id="IPR002491">
    <property type="entry name" value="ABC_transptr_periplasmic_BD"/>
</dbReference>
<dbReference type="Gene3D" id="3.40.50.1980">
    <property type="entry name" value="Nitrogenase molybdenum iron protein domain"/>
    <property type="match status" value="2"/>
</dbReference>
<dbReference type="PROSITE" id="PS50983">
    <property type="entry name" value="FE_B12_PBP"/>
    <property type="match status" value="1"/>
</dbReference>
<dbReference type="SUPFAM" id="SSF53807">
    <property type="entry name" value="Helical backbone' metal receptor"/>
    <property type="match status" value="1"/>
</dbReference>
<gene>
    <name evidence="3" type="ORF">F9817_17760</name>
</gene>
<sequence length="356" mass="39332">MLRTKALAAVACLSCLSVGMPAMAAIQQTVTDASSTAVAVPAPSQIHAIGDAWPAHLEVLSMLGAGAKVVSYVNVDTPEKRPWLAVVNPQMKQASPAFTKTDVNVEEMLKDKPDVVFSIVTPRMRTKLQELNIPNVQLTFTNFKELEKTFDLTAKILGPDAQKRADDFNAYLEEKLQQVRSYTSTLPESKKPRVLHVVHFNPLTIDGGHSLIDAWIKAAGGVNVAEDVHGSLKVTSKEQMLAWNPDVIIFGGSAMPDPATRASELKALESDPMWASVNAVKHHQVYINPNGAFLWDRYGAETALQVQWAAKTLHPEHFKNLDMAKETKSFYHRFLNYDLTDKQVNEILQDLPPKTL</sequence>
<evidence type="ECO:0000313" key="4">
    <source>
        <dbReference type="Proteomes" id="UP000462621"/>
    </source>
</evidence>
<feature type="signal peptide" evidence="1">
    <location>
        <begin position="1"/>
        <end position="24"/>
    </location>
</feature>
<dbReference type="EMBL" id="WEKT01000043">
    <property type="protein sequence ID" value="MZI95027.1"/>
    <property type="molecule type" value="Genomic_DNA"/>
</dbReference>
<comment type="caution">
    <text evidence="3">The sequence shown here is derived from an EMBL/GenBank/DDBJ whole genome shotgun (WGS) entry which is preliminary data.</text>
</comment>